<dbReference type="InterPro" id="IPR051826">
    <property type="entry name" value="E3_ubiquitin-ligase_domain"/>
</dbReference>
<keyword evidence="1" id="KW-0863">Zinc-finger</keyword>
<dbReference type="SMART" id="SM00184">
    <property type="entry name" value="RING"/>
    <property type="match status" value="1"/>
</dbReference>
<dbReference type="GO" id="GO:0008270">
    <property type="term" value="F:zinc ion binding"/>
    <property type="evidence" value="ECO:0007669"/>
    <property type="project" value="UniProtKB-KW"/>
</dbReference>
<feature type="compositionally biased region" description="Basic and acidic residues" evidence="2">
    <location>
        <begin position="86"/>
        <end position="98"/>
    </location>
</feature>
<proteinExistence type="predicted"/>
<evidence type="ECO:0000256" key="2">
    <source>
        <dbReference type="SAM" id="MobiDB-lite"/>
    </source>
</evidence>
<dbReference type="Gramene" id="RZC73064">
    <property type="protein sequence ID" value="RZC73064"/>
    <property type="gene ID" value="C5167_048544"/>
</dbReference>
<dbReference type="OrthoDB" id="8062037at2759"/>
<dbReference type="InterPro" id="IPR001841">
    <property type="entry name" value="Znf_RING"/>
</dbReference>
<evidence type="ECO:0000256" key="1">
    <source>
        <dbReference type="PROSITE-ProRule" id="PRU00175"/>
    </source>
</evidence>
<keyword evidence="5" id="KW-1185">Reference proteome</keyword>
<feature type="region of interest" description="Disordered" evidence="2">
    <location>
        <begin position="56"/>
        <end position="101"/>
    </location>
</feature>
<dbReference type="PANTHER" id="PTHR22765">
    <property type="entry name" value="RING FINGER AND PROTEASE ASSOCIATED DOMAIN-CONTAINING"/>
    <property type="match status" value="1"/>
</dbReference>
<dbReference type="OMA" id="ASEKEDC"/>
<sequence>MAGMLAGVEHARGRRTRHHLFDSSCRDIIRHHQRIDTFSTMDGAALNARRRLEEKLHGLPPSSDRRNKLQTNKSNNSSEGRSSKPAKKEARKDPDHEVVPVVGSTKFAHLKRMNSSQREEVCSICLEEFGTQRPVMNLPCFHKYHSDCLLPWLANHSHCPYCRTRVRP</sequence>
<evidence type="ECO:0000313" key="4">
    <source>
        <dbReference type="EMBL" id="RZC73064.1"/>
    </source>
</evidence>
<protein>
    <recommendedName>
        <fullName evidence="3">RING-type domain-containing protein</fullName>
    </recommendedName>
</protein>
<keyword evidence="1" id="KW-0862">Zinc</keyword>
<dbReference type="AlphaFoldDB" id="A0A4Y7KI94"/>
<evidence type="ECO:0000259" key="3">
    <source>
        <dbReference type="PROSITE" id="PS50089"/>
    </source>
</evidence>
<gene>
    <name evidence="4" type="ORF">C5167_048544</name>
</gene>
<dbReference type="Gene3D" id="3.30.40.10">
    <property type="entry name" value="Zinc/RING finger domain, C3HC4 (zinc finger)"/>
    <property type="match status" value="1"/>
</dbReference>
<feature type="domain" description="RING-type" evidence="3">
    <location>
        <begin position="122"/>
        <end position="163"/>
    </location>
</feature>
<dbReference type="Pfam" id="PF13639">
    <property type="entry name" value="zf-RING_2"/>
    <property type="match status" value="1"/>
</dbReference>
<accession>A0A4Y7KI94</accession>
<name>A0A4Y7KI94_PAPSO</name>
<evidence type="ECO:0000313" key="5">
    <source>
        <dbReference type="Proteomes" id="UP000316621"/>
    </source>
</evidence>
<feature type="compositionally biased region" description="Basic and acidic residues" evidence="2">
    <location>
        <begin position="56"/>
        <end position="67"/>
    </location>
</feature>
<keyword evidence="1" id="KW-0479">Metal-binding</keyword>
<dbReference type="EMBL" id="CM010722">
    <property type="protein sequence ID" value="RZC73064.1"/>
    <property type="molecule type" value="Genomic_DNA"/>
</dbReference>
<dbReference type="SUPFAM" id="SSF57850">
    <property type="entry name" value="RING/U-box"/>
    <property type="match status" value="1"/>
</dbReference>
<dbReference type="InterPro" id="IPR013083">
    <property type="entry name" value="Znf_RING/FYVE/PHD"/>
</dbReference>
<dbReference type="PROSITE" id="PS50089">
    <property type="entry name" value="ZF_RING_2"/>
    <property type="match status" value="1"/>
</dbReference>
<dbReference type="GO" id="GO:0006511">
    <property type="term" value="P:ubiquitin-dependent protein catabolic process"/>
    <property type="evidence" value="ECO:0007669"/>
    <property type="project" value="TreeGrafter"/>
</dbReference>
<organism evidence="4 5">
    <name type="scientific">Papaver somniferum</name>
    <name type="common">Opium poppy</name>
    <dbReference type="NCBI Taxonomy" id="3469"/>
    <lineage>
        <taxon>Eukaryota</taxon>
        <taxon>Viridiplantae</taxon>
        <taxon>Streptophyta</taxon>
        <taxon>Embryophyta</taxon>
        <taxon>Tracheophyta</taxon>
        <taxon>Spermatophyta</taxon>
        <taxon>Magnoliopsida</taxon>
        <taxon>Ranunculales</taxon>
        <taxon>Papaveraceae</taxon>
        <taxon>Papaveroideae</taxon>
        <taxon>Papaver</taxon>
    </lineage>
</organism>
<dbReference type="GO" id="GO:0061630">
    <property type="term" value="F:ubiquitin protein ligase activity"/>
    <property type="evidence" value="ECO:0007669"/>
    <property type="project" value="TreeGrafter"/>
</dbReference>
<reference evidence="4 5" key="1">
    <citation type="journal article" date="2018" name="Science">
        <title>The opium poppy genome and morphinan production.</title>
        <authorList>
            <person name="Guo L."/>
            <person name="Winzer T."/>
            <person name="Yang X."/>
            <person name="Li Y."/>
            <person name="Ning Z."/>
            <person name="He Z."/>
            <person name="Teodor R."/>
            <person name="Lu Y."/>
            <person name="Bowser T.A."/>
            <person name="Graham I.A."/>
            <person name="Ye K."/>
        </authorList>
    </citation>
    <scope>NUCLEOTIDE SEQUENCE [LARGE SCALE GENOMIC DNA]</scope>
    <source>
        <strain evidence="5">cv. HN1</strain>
        <tissue evidence="4">Leaves</tissue>
    </source>
</reference>
<dbReference type="PANTHER" id="PTHR22765:SF460">
    <property type="entry name" value="RING-TYPE E3 UBIQUITIN TRANSFERASE"/>
    <property type="match status" value="1"/>
</dbReference>
<dbReference type="Proteomes" id="UP000316621">
    <property type="component" value="Chromosome 8"/>
</dbReference>
<dbReference type="CDD" id="cd16454">
    <property type="entry name" value="RING-H2_PA-TM-RING"/>
    <property type="match status" value="1"/>
</dbReference>
<feature type="compositionally biased region" description="Polar residues" evidence="2">
    <location>
        <begin position="69"/>
        <end position="80"/>
    </location>
</feature>